<organism evidence="1 2">
    <name type="scientific">Megamonas funiformis</name>
    <dbReference type="NCBI Taxonomy" id="437897"/>
    <lineage>
        <taxon>Bacteria</taxon>
        <taxon>Bacillati</taxon>
        <taxon>Bacillota</taxon>
        <taxon>Negativicutes</taxon>
        <taxon>Selenomonadales</taxon>
        <taxon>Selenomonadaceae</taxon>
        <taxon>Megamonas</taxon>
    </lineage>
</organism>
<sequence>MSLKKHESALTIEEQVNNLKSLNLIIKDEQLAKDFLNDISYFRFIKAFSIGLKPKNGNYYDNISFKQLEELYLFNAEFRQILFTQIEKVEINLRCRISNYFCLKYGVLGYKYSNNFSNRKYHTAFLNEISIEINRNKRVPFIYNFRNNYIDGDIPLYALVEIISFGTLSKLFKNMHNADKKIIALTYNVSYTYFESWIESISYIRNICAHYGRLYNAKLTKTPKLYQQYTKKHISNIRIFGVLCCIKHLVKNDIHWTNFVKKLEKLFQQYSYVDKNTMGFPADWKDILLI</sequence>
<proteinExistence type="predicted"/>
<dbReference type="InterPro" id="IPR017034">
    <property type="entry name" value="Abi_system_AbiD/AbiF"/>
</dbReference>
<dbReference type="Proteomes" id="UP001198190">
    <property type="component" value="Unassembled WGS sequence"/>
</dbReference>
<dbReference type="RefSeq" id="WP_227153489.1">
    <property type="nucleotide sequence ID" value="NZ_JAJCGD010000084.1"/>
</dbReference>
<dbReference type="Pfam" id="PF07751">
    <property type="entry name" value="Abi_2"/>
    <property type="match status" value="1"/>
</dbReference>
<gene>
    <name evidence="1" type="ORF">LIY65_12595</name>
</gene>
<comment type="caution">
    <text evidence="1">The sequence shown here is derived from an EMBL/GenBank/DDBJ whole genome shotgun (WGS) entry which is preliminary data.</text>
</comment>
<evidence type="ECO:0000313" key="1">
    <source>
        <dbReference type="EMBL" id="MCB6829515.1"/>
    </source>
</evidence>
<evidence type="ECO:0000313" key="2">
    <source>
        <dbReference type="Proteomes" id="UP001198190"/>
    </source>
</evidence>
<dbReference type="InterPro" id="IPR011664">
    <property type="entry name" value="Abi_system_AbiD/AbiF-like"/>
</dbReference>
<dbReference type="AlphaFoldDB" id="A0AAW4U850"/>
<dbReference type="PIRSF" id="PIRSF034934">
    <property type="entry name" value="AbiF_AbiD"/>
    <property type="match status" value="1"/>
</dbReference>
<accession>A0AAW4U850</accession>
<name>A0AAW4U850_9FIRM</name>
<protein>
    <submittedName>
        <fullName evidence="1">Abi family protein</fullName>
    </submittedName>
</protein>
<reference evidence="1" key="1">
    <citation type="submission" date="2021-10" db="EMBL/GenBank/DDBJ databases">
        <title>Collection of gut derived symbiotic bacterial strains cultured from healthy donors.</title>
        <authorList>
            <person name="Lin H."/>
            <person name="Littmann E."/>
            <person name="Claire K."/>
            <person name="Pamer E."/>
        </authorList>
    </citation>
    <scope>NUCLEOTIDE SEQUENCE</scope>
    <source>
        <strain evidence="1">MSK.7.16</strain>
    </source>
</reference>
<dbReference type="EMBL" id="JAJCGD010000084">
    <property type="protein sequence ID" value="MCB6829515.1"/>
    <property type="molecule type" value="Genomic_DNA"/>
</dbReference>